<dbReference type="AlphaFoldDB" id="A0A1V9AC04"/>
<feature type="transmembrane region" description="Helical" evidence="2">
    <location>
        <begin position="311"/>
        <end position="329"/>
    </location>
</feature>
<dbReference type="GO" id="GO:0009103">
    <property type="term" value="P:lipopolysaccharide biosynthetic process"/>
    <property type="evidence" value="ECO:0007669"/>
    <property type="project" value="TreeGrafter"/>
</dbReference>
<feature type="transmembrane region" description="Helical" evidence="2">
    <location>
        <begin position="272"/>
        <end position="290"/>
    </location>
</feature>
<dbReference type="GO" id="GO:0016747">
    <property type="term" value="F:acyltransferase activity, transferring groups other than amino-acyl groups"/>
    <property type="evidence" value="ECO:0007669"/>
    <property type="project" value="InterPro"/>
</dbReference>
<dbReference type="PANTHER" id="PTHR23028">
    <property type="entry name" value="ACETYLTRANSFERASE"/>
    <property type="match status" value="1"/>
</dbReference>
<feature type="transmembrane region" description="Helical" evidence="2">
    <location>
        <begin position="90"/>
        <end position="109"/>
    </location>
</feature>
<keyword evidence="2" id="KW-1133">Transmembrane helix</keyword>
<feature type="transmembrane region" description="Helical" evidence="2">
    <location>
        <begin position="187"/>
        <end position="208"/>
    </location>
</feature>
<keyword evidence="5" id="KW-0808">Transferase</keyword>
<name>A0A1V9AC04_SACPI</name>
<feature type="transmembrane region" description="Helical" evidence="2">
    <location>
        <begin position="214"/>
        <end position="235"/>
    </location>
</feature>
<organism evidence="5 6">
    <name type="scientific">Saccharomonospora piscinae</name>
    <dbReference type="NCBI Taxonomy" id="687388"/>
    <lineage>
        <taxon>Bacteria</taxon>
        <taxon>Bacillati</taxon>
        <taxon>Actinomycetota</taxon>
        <taxon>Actinomycetes</taxon>
        <taxon>Pseudonocardiales</taxon>
        <taxon>Pseudonocardiaceae</taxon>
        <taxon>Saccharomonospora</taxon>
    </lineage>
</organism>
<evidence type="ECO:0000313" key="6">
    <source>
        <dbReference type="Proteomes" id="UP000192591"/>
    </source>
</evidence>
<keyword evidence="2" id="KW-0812">Transmembrane</keyword>
<dbReference type="InterPro" id="IPR050879">
    <property type="entry name" value="Acyltransferase_3"/>
</dbReference>
<dbReference type="PANTHER" id="PTHR23028:SF53">
    <property type="entry name" value="ACYL_TRANSF_3 DOMAIN-CONTAINING PROTEIN"/>
    <property type="match status" value="1"/>
</dbReference>
<dbReference type="Proteomes" id="UP000192591">
    <property type="component" value="Unassembled WGS sequence"/>
</dbReference>
<keyword evidence="2" id="KW-0472">Membrane</keyword>
<feature type="transmembrane region" description="Helical" evidence="2">
    <location>
        <begin position="247"/>
        <end position="266"/>
    </location>
</feature>
<evidence type="ECO:0000256" key="2">
    <source>
        <dbReference type="SAM" id="Phobius"/>
    </source>
</evidence>
<feature type="transmembrane region" description="Helical" evidence="2">
    <location>
        <begin position="335"/>
        <end position="353"/>
    </location>
</feature>
<dbReference type="Pfam" id="PF01757">
    <property type="entry name" value="Acyl_transf_3"/>
    <property type="match status" value="1"/>
</dbReference>
<dbReference type="RefSeq" id="WP_081190101.1">
    <property type="nucleotide sequence ID" value="NZ_MWIH01000002.1"/>
</dbReference>
<feature type="transmembrane region" description="Helical" evidence="2">
    <location>
        <begin position="51"/>
        <end position="69"/>
    </location>
</feature>
<evidence type="ECO:0000259" key="4">
    <source>
        <dbReference type="Pfam" id="PF19040"/>
    </source>
</evidence>
<proteinExistence type="predicted"/>
<dbReference type="EMBL" id="MWIH01000002">
    <property type="protein sequence ID" value="OQO94657.1"/>
    <property type="molecule type" value="Genomic_DNA"/>
</dbReference>
<dbReference type="STRING" id="1962155.B1813_00655"/>
<dbReference type="InterPro" id="IPR043968">
    <property type="entry name" value="SGNH"/>
</dbReference>
<accession>A0A1V9AC04</accession>
<dbReference type="InterPro" id="IPR002656">
    <property type="entry name" value="Acyl_transf_3_dom"/>
</dbReference>
<feature type="transmembrane region" description="Helical" evidence="2">
    <location>
        <begin position="374"/>
        <end position="393"/>
    </location>
</feature>
<evidence type="ECO:0000313" key="5">
    <source>
        <dbReference type="EMBL" id="OQO94657.1"/>
    </source>
</evidence>
<feature type="domain" description="Acyltransferase 3" evidence="3">
    <location>
        <begin position="27"/>
        <end position="352"/>
    </location>
</feature>
<feature type="transmembrane region" description="Helical" evidence="2">
    <location>
        <begin position="153"/>
        <end position="175"/>
    </location>
</feature>
<keyword evidence="6" id="KW-1185">Reference proteome</keyword>
<reference evidence="5 6" key="1">
    <citation type="submission" date="2017-02" db="EMBL/GenBank/DDBJ databases">
        <title>Draft genome of Saccharomonospora sp. 154.</title>
        <authorList>
            <person name="Alonso-Carmona G.S."/>
            <person name="De La Haba R."/>
            <person name="Vera-Gargallo B."/>
            <person name="Sandoval-Trujillo A.H."/>
            <person name="Ramirez-Duran N."/>
            <person name="Ventosa A."/>
        </authorList>
    </citation>
    <scope>NUCLEOTIDE SEQUENCE [LARGE SCALE GENOMIC DNA]</scope>
    <source>
        <strain evidence="5 6">LRS4.154</strain>
    </source>
</reference>
<dbReference type="GO" id="GO:0016020">
    <property type="term" value="C:membrane"/>
    <property type="evidence" value="ECO:0007669"/>
    <property type="project" value="TreeGrafter"/>
</dbReference>
<dbReference type="Pfam" id="PF19040">
    <property type="entry name" value="SGNH"/>
    <property type="match status" value="1"/>
</dbReference>
<feature type="domain" description="SGNH" evidence="4">
    <location>
        <begin position="450"/>
        <end position="668"/>
    </location>
</feature>
<feature type="region of interest" description="Disordered" evidence="1">
    <location>
        <begin position="1"/>
        <end position="21"/>
    </location>
</feature>
<gene>
    <name evidence="5" type="ORF">B1813_00655</name>
</gene>
<evidence type="ECO:0000256" key="1">
    <source>
        <dbReference type="SAM" id="MobiDB-lite"/>
    </source>
</evidence>
<keyword evidence="5" id="KW-0012">Acyltransferase</keyword>
<sequence>MSTSVSSPERAADEPATPRPERRFRPELQGLRALAALLVVVYHVWLDRVSGGVDVFFVITGFLLTGQLYRASRRGRIDFRALWGRVITRLFPAALTVLLATMAAAVVLLPENRWAQTIKEVVASALFVENWRLAADSADYFAQHSTASVVQHFWSLSIQVQFYLVWPVVVALIALAARRAGWGLRPALLASLGVVFALSLSYSVWLTAADQPLAYFHSATRVWEFALGGLLALAIDAVRLPRALRLACGWAGVLALVLCGIVWPVGTVFPGYAALWPTMAAVLVLLAGATGSRAGADRFLSSRPLVRLGDLSYALYLWHWPVLLLFLITLERQDAGAVGGAVVIAVSVALAMATHRWVENPVRVSGIGARTRWGAYRFGLLTLVPVVLAAGAWQGLTAQRASFDVEAQQIDTLGAHAVSAQAPLLDSGSPVIPPFAALPEEFDSFPDDECRYSPRHEDLRICTVDPEGPPTRRVVVVGDSHSQQYIAALRPVVDRRGWQIISIGKGGCPFTAGSDVAPDCRSWNDAALAEILDTRPDAVITMATRDVRAGLTERTPPGYIAQWRALADADIPVVGIRDSPRFDYEPSECVRRHGISADRCDAPRREFLSPRPPYRDAPGVPGGVEFLDFSDFFCGPEVCPPVIGNVLVYMDDNHVTATYLETMSPMVEARLSAALRWHTDTGSGPRR</sequence>
<evidence type="ECO:0000259" key="3">
    <source>
        <dbReference type="Pfam" id="PF01757"/>
    </source>
</evidence>
<comment type="caution">
    <text evidence="5">The sequence shown here is derived from an EMBL/GenBank/DDBJ whole genome shotgun (WGS) entry which is preliminary data.</text>
</comment>
<protein>
    <submittedName>
        <fullName evidence="5">Acyltransferase</fullName>
    </submittedName>
</protein>